<feature type="transmembrane region" description="Helical" evidence="1">
    <location>
        <begin position="6"/>
        <end position="25"/>
    </location>
</feature>
<sequence>MKTFLTILVFFLAIMAQIGFPHLFLSWRGNGPNLVLVLILLLTIWKGFRKSWPAAAATGFFMDFFSGFSFGTIGFSLVFTAFIIDWFNRKVFSEVKMETIASLTILGSLLYSFLLIGLNAFLSFVEGGGETAYLRYFEDYIFLSFPSFLGGLGINLLLAGLVFYCFKKVQLFE</sequence>
<keyword evidence="1" id="KW-0472">Membrane</keyword>
<evidence type="ECO:0000313" key="2">
    <source>
        <dbReference type="EMBL" id="PIW74830.1"/>
    </source>
</evidence>
<dbReference type="AlphaFoldDB" id="A0A2M7IE76"/>
<gene>
    <name evidence="2" type="ORF">CO003_00565</name>
</gene>
<evidence type="ECO:0000313" key="3">
    <source>
        <dbReference type="Proteomes" id="UP000231673"/>
    </source>
</evidence>
<dbReference type="EMBL" id="PFGW01000012">
    <property type="protein sequence ID" value="PIW74830.1"/>
    <property type="molecule type" value="Genomic_DNA"/>
</dbReference>
<feature type="transmembrane region" description="Helical" evidence="1">
    <location>
        <begin position="141"/>
        <end position="166"/>
    </location>
</feature>
<organism evidence="2 3">
    <name type="scientific">Candidatus Portnoybacteria bacterium CG_4_8_14_3_um_filter_44_15</name>
    <dbReference type="NCBI Taxonomy" id="1974803"/>
    <lineage>
        <taxon>Bacteria</taxon>
        <taxon>Candidatus Portnoyibacteriota</taxon>
    </lineage>
</organism>
<dbReference type="Proteomes" id="UP000231673">
    <property type="component" value="Unassembled WGS sequence"/>
</dbReference>
<feature type="transmembrane region" description="Helical" evidence="1">
    <location>
        <begin position="32"/>
        <end position="48"/>
    </location>
</feature>
<protein>
    <recommendedName>
        <fullName evidence="4">Rod shape-determining protein MreD</fullName>
    </recommendedName>
</protein>
<comment type="caution">
    <text evidence="2">The sequence shown here is derived from an EMBL/GenBank/DDBJ whole genome shotgun (WGS) entry which is preliminary data.</text>
</comment>
<reference evidence="3" key="1">
    <citation type="submission" date="2017-09" db="EMBL/GenBank/DDBJ databases">
        <title>Depth-based differentiation of microbial function through sediment-hosted aquifers and enrichment of novel symbionts in the deep terrestrial subsurface.</title>
        <authorList>
            <person name="Probst A.J."/>
            <person name="Ladd B."/>
            <person name="Jarett J.K."/>
            <person name="Geller-Mcgrath D.E."/>
            <person name="Sieber C.M.K."/>
            <person name="Emerson J.B."/>
            <person name="Anantharaman K."/>
            <person name="Thomas B.C."/>
            <person name="Malmstrom R."/>
            <person name="Stieglmeier M."/>
            <person name="Klingl A."/>
            <person name="Woyke T."/>
            <person name="Ryan C.M."/>
            <person name="Banfield J.F."/>
        </authorList>
    </citation>
    <scope>NUCLEOTIDE SEQUENCE [LARGE SCALE GENOMIC DNA]</scope>
</reference>
<evidence type="ECO:0008006" key="4">
    <source>
        <dbReference type="Google" id="ProtNLM"/>
    </source>
</evidence>
<feature type="transmembrane region" description="Helical" evidence="1">
    <location>
        <begin position="100"/>
        <end position="121"/>
    </location>
</feature>
<feature type="transmembrane region" description="Helical" evidence="1">
    <location>
        <begin position="68"/>
        <end position="88"/>
    </location>
</feature>
<name>A0A2M7IE76_9BACT</name>
<accession>A0A2M7IE76</accession>
<keyword evidence="1" id="KW-1133">Transmembrane helix</keyword>
<proteinExistence type="predicted"/>
<evidence type="ECO:0000256" key="1">
    <source>
        <dbReference type="SAM" id="Phobius"/>
    </source>
</evidence>
<keyword evidence="1" id="KW-0812">Transmembrane</keyword>